<name>A0ACC2KA93_PERAE</name>
<gene>
    <name evidence="1" type="ORF">MRB53_014256</name>
</gene>
<organism evidence="1 2">
    <name type="scientific">Persea americana</name>
    <name type="common">Avocado</name>
    <dbReference type="NCBI Taxonomy" id="3435"/>
    <lineage>
        <taxon>Eukaryota</taxon>
        <taxon>Viridiplantae</taxon>
        <taxon>Streptophyta</taxon>
        <taxon>Embryophyta</taxon>
        <taxon>Tracheophyta</taxon>
        <taxon>Spermatophyta</taxon>
        <taxon>Magnoliopsida</taxon>
        <taxon>Magnoliidae</taxon>
        <taxon>Laurales</taxon>
        <taxon>Lauraceae</taxon>
        <taxon>Persea</taxon>
    </lineage>
</organism>
<dbReference type="Proteomes" id="UP001234297">
    <property type="component" value="Chromosome 4"/>
</dbReference>
<proteinExistence type="predicted"/>
<sequence>MAFCHPLTPKNMTKTALLFLTGLTMFVVGAHYSYVHVERQQARTKARSDLLREHLLKKYGYNKKWGNLDK</sequence>
<accession>A0ACC2KA93</accession>
<protein>
    <submittedName>
        <fullName evidence="1">Uncharacterized protein</fullName>
    </submittedName>
</protein>
<reference evidence="1 2" key="1">
    <citation type="journal article" date="2022" name="Hortic Res">
        <title>A haplotype resolved chromosomal level avocado genome allows analysis of novel avocado genes.</title>
        <authorList>
            <person name="Nath O."/>
            <person name="Fletcher S.J."/>
            <person name="Hayward A."/>
            <person name="Shaw L.M."/>
            <person name="Masouleh A.K."/>
            <person name="Furtado A."/>
            <person name="Henry R.J."/>
            <person name="Mitter N."/>
        </authorList>
    </citation>
    <scope>NUCLEOTIDE SEQUENCE [LARGE SCALE GENOMIC DNA]</scope>
    <source>
        <strain evidence="2">cv. Hass</strain>
    </source>
</reference>
<dbReference type="EMBL" id="CM056812">
    <property type="protein sequence ID" value="KAJ8618070.1"/>
    <property type="molecule type" value="Genomic_DNA"/>
</dbReference>
<evidence type="ECO:0000313" key="1">
    <source>
        <dbReference type="EMBL" id="KAJ8618070.1"/>
    </source>
</evidence>
<evidence type="ECO:0000313" key="2">
    <source>
        <dbReference type="Proteomes" id="UP001234297"/>
    </source>
</evidence>
<comment type="caution">
    <text evidence="1">The sequence shown here is derived from an EMBL/GenBank/DDBJ whole genome shotgun (WGS) entry which is preliminary data.</text>
</comment>
<keyword evidence="2" id="KW-1185">Reference proteome</keyword>